<dbReference type="Proteomes" id="UP000515163">
    <property type="component" value="Unplaced"/>
</dbReference>
<evidence type="ECO:0000256" key="4">
    <source>
        <dbReference type="ARBA" id="ARBA00022737"/>
    </source>
</evidence>
<keyword evidence="7 9" id="KW-1015">Disulfide bond</keyword>
<evidence type="ECO:0000313" key="12">
    <source>
        <dbReference type="RefSeq" id="XP_031566702.1"/>
    </source>
</evidence>
<proteinExistence type="predicted"/>
<evidence type="ECO:0000256" key="6">
    <source>
        <dbReference type="ARBA" id="ARBA00023136"/>
    </source>
</evidence>
<organism evidence="11 12">
    <name type="scientific">Actinia tenebrosa</name>
    <name type="common">Australian red waratah sea anemone</name>
    <dbReference type="NCBI Taxonomy" id="6105"/>
    <lineage>
        <taxon>Eukaryota</taxon>
        <taxon>Metazoa</taxon>
        <taxon>Cnidaria</taxon>
        <taxon>Anthozoa</taxon>
        <taxon>Hexacorallia</taxon>
        <taxon>Actiniaria</taxon>
        <taxon>Actiniidae</taxon>
        <taxon>Actinia</taxon>
    </lineage>
</organism>
<comment type="caution">
    <text evidence="9">Lacks conserved residue(s) required for the propagation of feature annotation.</text>
</comment>
<evidence type="ECO:0000256" key="5">
    <source>
        <dbReference type="ARBA" id="ARBA00022989"/>
    </source>
</evidence>
<dbReference type="KEGG" id="aten:116301735"/>
<dbReference type="Gene3D" id="3.10.250.10">
    <property type="entry name" value="SRCR-like domain"/>
    <property type="match status" value="1"/>
</dbReference>
<dbReference type="PROSITE" id="PS50287">
    <property type="entry name" value="SRCR_2"/>
    <property type="match status" value="1"/>
</dbReference>
<dbReference type="GO" id="GO:0016020">
    <property type="term" value="C:membrane"/>
    <property type="evidence" value="ECO:0007669"/>
    <property type="project" value="UniProtKB-SubCell"/>
</dbReference>
<keyword evidence="4" id="KW-0677">Repeat</keyword>
<feature type="domain" description="SRCR" evidence="10">
    <location>
        <begin position="40"/>
        <end position="139"/>
    </location>
</feature>
<feature type="disulfide bond" evidence="9">
    <location>
        <begin position="109"/>
        <end position="119"/>
    </location>
</feature>
<reference evidence="12" key="1">
    <citation type="submission" date="2025-08" db="UniProtKB">
        <authorList>
            <consortium name="RefSeq"/>
        </authorList>
    </citation>
    <scope>IDENTIFICATION</scope>
    <source>
        <tissue evidence="12">Tentacle</tissue>
    </source>
</reference>
<dbReference type="SUPFAM" id="SSF56487">
    <property type="entry name" value="SRCR-like"/>
    <property type="match status" value="1"/>
</dbReference>
<keyword evidence="2" id="KW-0812">Transmembrane</keyword>
<comment type="subcellular location">
    <subcellularLocation>
        <location evidence="1">Membrane</location>
        <topology evidence="1">Single-pass membrane protein</topology>
    </subcellularLocation>
</comment>
<feature type="non-terminal residue" evidence="12">
    <location>
        <position position="387"/>
    </location>
</feature>
<dbReference type="SUPFAM" id="SSF49265">
    <property type="entry name" value="Fibronectin type III"/>
    <property type="match status" value="1"/>
</dbReference>
<keyword evidence="6" id="KW-0472">Membrane</keyword>
<evidence type="ECO:0000313" key="11">
    <source>
        <dbReference type="Proteomes" id="UP000515163"/>
    </source>
</evidence>
<dbReference type="AlphaFoldDB" id="A0A6P8IIR8"/>
<dbReference type="PANTHER" id="PTHR48071:SF18">
    <property type="entry name" value="DELETED IN MALIGNANT BRAIN TUMORS 1 PROTEIN-RELATED"/>
    <property type="match status" value="1"/>
</dbReference>
<accession>A0A6P8IIR8</accession>
<dbReference type="GeneID" id="116301735"/>
<sequence length="387" mass="43918">MYDLQQGRSCKTCMLTFLAIIWIFKLSFCKGISSSYNITYRLAGGEFPNEGLVEVFFNGTWGRICTSSWDINDAKVVCRSLRLPPATYPIYYNTFRAVKKIKWMNRLQCSGNETSLAECPNDGWGKVSSCQKPAGVMCGHPEVHQINLTELCGEFTSPGFSRYMMTQAHYVWTIIPPIPRAMVLVYLEDTVLYRPNVLQSSSSIDVLDGAQKQLFHLDDKTLYVDPLVLYKSIGLFIKKLPVKVVYFSSFTVGVDQNSFKRIFKGIGIRGRFLITDRLFDEAPLKENWTISATSNVNGSYIIAVVSWSPFNVEGNFWITGYVVINNSTDDWQNMTYVIANNRSRSAYFGWLVGYTNYRIQVFVVLAKDDGSLMMYGSKTAAIKTPER</sequence>
<evidence type="ECO:0000256" key="1">
    <source>
        <dbReference type="ARBA" id="ARBA00004167"/>
    </source>
</evidence>
<dbReference type="PRINTS" id="PR00258">
    <property type="entry name" value="SPERACTRCPTR"/>
</dbReference>
<evidence type="ECO:0000256" key="9">
    <source>
        <dbReference type="PROSITE-ProRule" id="PRU00196"/>
    </source>
</evidence>
<dbReference type="PANTHER" id="PTHR48071">
    <property type="entry name" value="SRCR DOMAIN-CONTAINING PROTEIN"/>
    <property type="match status" value="1"/>
</dbReference>
<dbReference type="InterPro" id="IPR036116">
    <property type="entry name" value="FN3_sf"/>
</dbReference>
<keyword evidence="11" id="KW-1185">Reference proteome</keyword>
<evidence type="ECO:0000256" key="7">
    <source>
        <dbReference type="ARBA" id="ARBA00023157"/>
    </source>
</evidence>
<protein>
    <submittedName>
        <fullName evidence="12">Uncharacterized protein LOC116301735</fullName>
    </submittedName>
</protein>
<gene>
    <name evidence="12" type="primary">LOC116301735</name>
</gene>
<dbReference type="Pfam" id="PF00530">
    <property type="entry name" value="SRCR"/>
    <property type="match status" value="1"/>
</dbReference>
<evidence type="ECO:0000259" key="10">
    <source>
        <dbReference type="PROSITE" id="PS50287"/>
    </source>
</evidence>
<evidence type="ECO:0000256" key="8">
    <source>
        <dbReference type="ARBA" id="ARBA00023180"/>
    </source>
</evidence>
<evidence type="ECO:0000256" key="3">
    <source>
        <dbReference type="ARBA" id="ARBA00022729"/>
    </source>
</evidence>
<dbReference type="SMART" id="SM00202">
    <property type="entry name" value="SR"/>
    <property type="match status" value="1"/>
</dbReference>
<dbReference type="RefSeq" id="XP_031566702.1">
    <property type="nucleotide sequence ID" value="XM_031710842.1"/>
</dbReference>
<dbReference type="InterPro" id="IPR036772">
    <property type="entry name" value="SRCR-like_dom_sf"/>
</dbReference>
<dbReference type="InParanoid" id="A0A6P8IIR8"/>
<keyword evidence="8" id="KW-0325">Glycoprotein</keyword>
<keyword evidence="5" id="KW-1133">Transmembrane helix</keyword>
<evidence type="ECO:0000256" key="2">
    <source>
        <dbReference type="ARBA" id="ARBA00022692"/>
    </source>
</evidence>
<dbReference type="InterPro" id="IPR001190">
    <property type="entry name" value="SRCR"/>
</dbReference>
<name>A0A6P8IIR8_ACTTE</name>
<dbReference type="OrthoDB" id="6624490at2759"/>
<keyword evidence="3" id="KW-0732">Signal</keyword>
<dbReference type="FunFam" id="3.10.250.10:FF:000016">
    <property type="entry name" value="Scavenger receptor cysteine-rich protein type 12"/>
    <property type="match status" value="1"/>
</dbReference>